<keyword evidence="2" id="KW-1185">Reference proteome</keyword>
<proteinExistence type="predicted"/>
<gene>
    <name evidence="1" type="ORF">CCMSSC00406_0009767</name>
</gene>
<evidence type="ECO:0000313" key="2">
    <source>
        <dbReference type="Proteomes" id="UP000824881"/>
    </source>
</evidence>
<sequence length="593" mass="66646">MMGFMSYFGGRRDPKQSARDAIVTLRQQLQMIEKKEEYLQKKIDTELKAARANAVTNKAAATAALRRKKASEQEMDRLQGTRLQLEMQVNTLESANLNAETMAAMKKASDALKVIHGKMTMGDVDSQMQSMAEQRELANEIGEAISNPIYGGMELDDADLKAELEELEQDQLNERLMGADHVPVHTPPGAVKTTQPPQRAAVEDDEDAQLRELQASLAIHHLAVKPRDHPPDDMGKAQGGSKGNGTGTGTTRSLDQADTDTIRELKDKLNDIRTLIANEPELAGYREFDQLSQIVEQTTRKVEDIEEFRDENPGRVIRHATFTSVNDVDMKNLGVQTDHIIPGEELGPILAEAFEAMMPPSFKTVLERLVERPKLRQYLINANSHIETLEEIGSRVLVNRWILELSDICDQLHICLFLQLDPRFCEITNPARIDYKEYTTLLTHHADYGSEHPDERLEAYKKGELRTIGIQRCYSDSSQETFLVLEALGQKINLEKYIPQAVARCLVLIHCTEEQKSSTHASFCLTNGRRWIFAVVDSLNGVCLRTSEIIMELSKDPPAKIMKPLFYWVTRVATVFKSYLAYTFGVVGSSSTA</sequence>
<accession>A0ACB7IPK2</accession>
<protein>
    <submittedName>
        <fullName evidence="1">Uncharacterized protein</fullName>
    </submittedName>
</protein>
<reference evidence="1 2" key="1">
    <citation type="journal article" date="2021" name="Appl. Environ. Microbiol.">
        <title>Genetic linkage and physical mapping for an oyster mushroom Pleurotus cornucopiae and QTL analysis for the trait cap color.</title>
        <authorList>
            <person name="Zhang Y."/>
            <person name="Gao W."/>
            <person name="Sonnenberg A."/>
            <person name="Chen Q."/>
            <person name="Zhang J."/>
            <person name="Huang C."/>
        </authorList>
    </citation>
    <scope>NUCLEOTIDE SEQUENCE [LARGE SCALE GENOMIC DNA]</scope>
    <source>
        <strain evidence="1">CCMSSC00406</strain>
    </source>
</reference>
<organism evidence="1 2">
    <name type="scientific">Pleurotus cornucopiae</name>
    <name type="common">Cornucopia mushroom</name>
    <dbReference type="NCBI Taxonomy" id="5321"/>
    <lineage>
        <taxon>Eukaryota</taxon>
        <taxon>Fungi</taxon>
        <taxon>Dikarya</taxon>
        <taxon>Basidiomycota</taxon>
        <taxon>Agaricomycotina</taxon>
        <taxon>Agaricomycetes</taxon>
        <taxon>Agaricomycetidae</taxon>
        <taxon>Agaricales</taxon>
        <taxon>Pleurotineae</taxon>
        <taxon>Pleurotaceae</taxon>
        <taxon>Pleurotus</taxon>
    </lineage>
</organism>
<dbReference type="Proteomes" id="UP000824881">
    <property type="component" value="Unassembled WGS sequence"/>
</dbReference>
<evidence type="ECO:0000313" key="1">
    <source>
        <dbReference type="EMBL" id="KAG9219528.1"/>
    </source>
</evidence>
<dbReference type="EMBL" id="WQMT02000009">
    <property type="protein sequence ID" value="KAG9219528.1"/>
    <property type="molecule type" value="Genomic_DNA"/>
</dbReference>
<name>A0ACB7IPK2_PLECO</name>
<comment type="caution">
    <text evidence="1">The sequence shown here is derived from an EMBL/GenBank/DDBJ whole genome shotgun (WGS) entry which is preliminary data.</text>
</comment>